<feature type="binding site" evidence="10">
    <location>
        <position position="339"/>
    </location>
    <ligand>
        <name>[Ni-4Fe-4S] cluster</name>
        <dbReference type="ChEBI" id="CHEBI:47739"/>
    </ligand>
</feature>
<dbReference type="GO" id="GO:0006091">
    <property type="term" value="P:generation of precursor metabolites and energy"/>
    <property type="evidence" value="ECO:0007669"/>
    <property type="project" value="InterPro"/>
</dbReference>
<feature type="binding site" evidence="10">
    <location>
        <position position="265"/>
    </location>
    <ligand>
        <name>[Ni-4Fe-4S] cluster</name>
        <dbReference type="ChEBI" id="CHEBI:47739"/>
    </ligand>
</feature>
<dbReference type="PIRSF" id="PIRSF005023">
    <property type="entry name" value="CODH"/>
    <property type="match status" value="1"/>
</dbReference>
<dbReference type="InterPro" id="IPR010047">
    <property type="entry name" value="CODH"/>
</dbReference>
<proteinExistence type="predicted"/>
<evidence type="ECO:0000256" key="9">
    <source>
        <dbReference type="PIRNR" id="PIRNR005023"/>
    </source>
</evidence>
<evidence type="ECO:0000256" key="10">
    <source>
        <dbReference type="PIRSR" id="PIRSR005023-1"/>
    </source>
</evidence>
<keyword evidence="7 9" id="KW-0411">Iron-sulfur</keyword>
<dbReference type="InterPro" id="IPR016099">
    <property type="entry name" value="Prismane-like_a/b-sand"/>
</dbReference>
<sequence length="631" mass="67246">MSNRRKEFEKLTSANDAPLMLAKAEIDGVETVWERHQAQLPQCGYCEMGLSCRNCAMGPCRVDPFGEGPQRGVCGADADIIVARNLGRMIASGAAAHSDHGRDLVEVLAKVAQGEAPGYEIRDAGKLRAIATEYGIATKGKKPPAIASELASAMQEDYGTRKPSLQLVSRAPRKRREIWNSLSITPRGIDRETSEMMHRTHMGVDNDWKSLLLHGLRNALSDGWGGSMIATEVSDILFGTPAPVSTKANLGVLEEDQVNIVVHGHNPIVSETILKACQTTQIKNLAKKKGAKGINLVGVCCTGNELLMRHGIPMAGNHLMTELALVTGAVEMMIVDYQCIMPSLGSVAACYHTRMISTSDKARFPGMEHREFTPANANRLAVELVKEAVENFELRNPDKVYIPVEPVEQMAGFSVEAILKALGGSPDLLIDALKAGKIRGAAGVVGCNNPKIKHDYGHVTLTQRLIENDILVLDTGCAAVANAKAGLKSAQAARKAGPGLGEICGALGIPPVLHVGSCVDNVRILVLVSALANALGVDISDLPVAGAAPEWYSEKAVSIGAYFVASGVFTVLGPMPPVTGSMKVVELLTEGLRDAVGACFAVEPDPEKAAHLIRRHIESKREALGLPFIKA</sequence>
<feature type="binding site" evidence="10">
    <location>
        <position position="74"/>
    </location>
    <ligand>
        <name>[4Fe-4S] cluster</name>
        <dbReference type="ChEBI" id="CHEBI:49883"/>
        <label>2</label>
    </ligand>
</feature>
<dbReference type="SUPFAM" id="SSF56821">
    <property type="entry name" value="Prismane protein-like"/>
    <property type="match status" value="1"/>
</dbReference>
<evidence type="ECO:0000256" key="1">
    <source>
        <dbReference type="ARBA" id="ARBA00001966"/>
    </source>
</evidence>
<evidence type="ECO:0000313" key="11">
    <source>
        <dbReference type="EMBL" id="RJP64285.1"/>
    </source>
</evidence>
<dbReference type="CDD" id="cd01915">
    <property type="entry name" value="CODH"/>
    <property type="match status" value="1"/>
</dbReference>
<evidence type="ECO:0000313" key="12">
    <source>
        <dbReference type="Proteomes" id="UP000285961"/>
    </source>
</evidence>
<feature type="binding site" evidence="10">
    <location>
        <position position="301"/>
    </location>
    <ligand>
        <name>[Ni-4Fe-4S] cluster</name>
        <dbReference type="ChEBI" id="CHEBI:47739"/>
    </ligand>
</feature>
<organism evidence="11 12">
    <name type="scientific">Candidatus Abyssobacteria bacterium SURF_17</name>
    <dbReference type="NCBI Taxonomy" id="2093361"/>
    <lineage>
        <taxon>Bacteria</taxon>
        <taxon>Pseudomonadati</taxon>
        <taxon>Candidatus Hydrogenedentota</taxon>
        <taxon>Candidatus Abyssobacteria</taxon>
    </lineage>
</organism>
<dbReference type="GO" id="GO:0051539">
    <property type="term" value="F:4 iron, 4 sulfur cluster binding"/>
    <property type="evidence" value="ECO:0007669"/>
    <property type="project" value="UniProtKB-UniRule"/>
</dbReference>
<dbReference type="GO" id="GO:0043885">
    <property type="term" value="F:anaerobic carbon-monoxide dehydrogenase activity"/>
    <property type="evidence" value="ECO:0007669"/>
    <property type="project" value="UniProtKB-UniRule"/>
</dbReference>
<keyword evidence="2 9" id="KW-0004">4Fe-4S</keyword>
<accession>A0A419ENJ4</accession>
<keyword evidence="3 10" id="KW-0533">Nickel</keyword>
<evidence type="ECO:0000256" key="8">
    <source>
        <dbReference type="ARBA" id="ARBA00048733"/>
    </source>
</evidence>
<feature type="binding site" evidence="10">
    <location>
        <position position="447"/>
    </location>
    <ligand>
        <name>[Ni-4Fe-4S] cluster</name>
        <dbReference type="ChEBI" id="CHEBI:47739"/>
    </ligand>
</feature>
<evidence type="ECO:0000256" key="2">
    <source>
        <dbReference type="ARBA" id="ARBA00022485"/>
    </source>
</evidence>
<feature type="binding site" evidence="10">
    <location>
        <position position="43"/>
    </location>
    <ligand>
        <name>[4Fe-4S] cluster</name>
        <dbReference type="ChEBI" id="CHEBI:49883"/>
        <label>1</label>
        <note>ligand shared between dimeric partners</note>
    </ligand>
</feature>
<comment type="catalytic activity">
    <reaction evidence="8 9">
        <text>CO + 2 oxidized [2Fe-2S]-[ferredoxin] + H2O = 2 reduced [2Fe-2S]-[ferredoxin] + CO2 + 2 H(+)</text>
        <dbReference type="Rhea" id="RHEA:21040"/>
        <dbReference type="Rhea" id="RHEA-COMP:10000"/>
        <dbReference type="Rhea" id="RHEA-COMP:10001"/>
        <dbReference type="ChEBI" id="CHEBI:15377"/>
        <dbReference type="ChEBI" id="CHEBI:15378"/>
        <dbReference type="ChEBI" id="CHEBI:16526"/>
        <dbReference type="ChEBI" id="CHEBI:17245"/>
        <dbReference type="ChEBI" id="CHEBI:33737"/>
        <dbReference type="ChEBI" id="CHEBI:33738"/>
        <dbReference type="EC" id="1.2.7.4"/>
    </reaction>
</comment>
<evidence type="ECO:0000256" key="7">
    <source>
        <dbReference type="ARBA" id="ARBA00023014"/>
    </source>
</evidence>
<comment type="caution">
    <text evidence="11">The sequence shown here is derived from an EMBL/GenBank/DDBJ whole genome shotgun (WGS) entry which is preliminary data.</text>
</comment>
<dbReference type="PANTHER" id="PTHR30109:SF4">
    <property type="entry name" value="CARBON MONOXIDE DEHYDROGENASE"/>
    <property type="match status" value="1"/>
</dbReference>
<protein>
    <recommendedName>
        <fullName evidence="9">Carbon monoxide dehydrogenase</fullName>
        <ecNumber evidence="9">1.2.7.4</ecNumber>
    </recommendedName>
</protein>
<feature type="binding site" evidence="10">
    <location>
        <position position="477"/>
    </location>
    <ligand>
        <name>[Ni-4Fe-4S] cluster</name>
        <dbReference type="ChEBI" id="CHEBI:47739"/>
    </ligand>
</feature>
<dbReference type="InterPro" id="IPR004137">
    <property type="entry name" value="HCP/CODH"/>
</dbReference>
<dbReference type="Pfam" id="PF03063">
    <property type="entry name" value="Prismane"/>
    <property type="match status" value="1"/>
</dbReference>
<comment type="cofactor">
    <cofactor evidence="1">
        <name>[4Fe-4S] cluster</name>
        <dbReference type="ChEBI" id="CHEBI:49883"/>
    </cofactor>
</comment>
<dbReference type="Gene3D" id="3.40.50.2030">
    <property type="match status" value="2"/>
</dbReference>
<dbReference type="GO" id="GO:0042542">
    <property type="term" value="P:response to hydrogen peroxide"/>
    <property type="evidence" value="ECO:0007669"/>
    <property type="project" value="TreeGrafter"/>
</dbReference>
<dbReference type="InterPro" id="IPR011254">
    <property type="entry name" value="Prismane-like_sf"/>
</dbReference>
<evidence type="ECO:0000256" key="5">
    <source>
        <dbReference type="ARBA" id="ARBA00023002"/>
    </source>
</evidence>
<keyword evidence="6 9" id="KW-0408">Iron</keyword>
<dbReference type="PANTHER" id="PTHR30109">
    <property type="entry name" value="HYDROXYLAMINE REDUCTASE"/>
    <property type="match status" value="1"/>
</dbReference>
<keyword evidence="5 9" id="KW-0560">Oxidoreductase</keyword>
<dbReference type="InterPro" id="IPR016101">
    <property type="entry name" value="CO_DH_a-bundle"/>
</dbReference>
<feature type="binding site" evidence="10">
    <location>
        <position position="60"/>
    </location>
    <ligand>
        <name>[4Fe-4S] cluster</name>
        <dbReference type="ChEBI" id="CHEBI:49883"/>
        <label>2</label>
    </ligand>
</feature>
<dbReference type="Proteomes" id="UP000285961">
    <property type="component" value="Unassembled WGS sequence"/>
</dbReference>
<dbReference type="NCBIfam" id="TIGR01702">
    <property type="entry name" value="CO_DH_cata"/>
    <property type="match status" value="1"/>
</dbReference>
<dbReference type="GO" id="GO:0050418">
    <property type="term" value="F:hydroxylamine reductase activity"/>
    <property type="evidence" value="ECO:0007669"/>
    <property type="project" value="TreeGrafter"/>
</dbReference>
<gene>
    <name evidence="11" type="primary">cooS</name>
    <name evidence="11" type="ORF">C4532_19510</name>
</gene>
<evidence type="ECO:0000256" key="4">
    <source>
        <dbReference type="ARBA" id="ARBA00022723"/>
    </source>
</evidence>
<reference evidence="11 12" key="1">
    <citation type="journal article" date="2017" name="ISME J.">
        <title>Energy and carbon metabolisms in a deep terrestrial subsurface fluid microbial community.</title>
        <authorList>
            <person name="Momper L."/>
            <person name="Jungbluth S.P."/>
            <person name="Lee M.D."/>
            <person name="Amend J.P."/>
        </authorList>
    </citation>
    <scope>NUCLEOTIDE SEQUENCE [LARGE SCALE GENOMIC DNA]</scope>
    <source>
        <strain evidence="11">SURF_17</strain>
    </source>
</reference>
<dbReference type="AlphaFoldDB" id="A0A419ENJ4"/>
<feature type="binding site" evidence="10">
    <location>
        <position position="518"/>
    </location>
    <ligand>
        <name>[Ni-4Fe-4S] cluster</name>
        <dbReference type="ChEBI" id="CHEBI:47739"/>
    </ligand>
</feature>
<keyword evidence="4 9" id="KW-0479">Metal-binding</keyword>
<dbReference type="Gene3D" id="1.20.1270.30">
    <property type="match status" value="1"/>
</dbReference>
<evidence type="ECO:0000256" key="6">
    <source>
        <dbReference type="ARBA" id="ARBA00023004"/>
    </source>
</evidence>
<dbReference type="EC" id="1.2.7.4" evidence="9"/>
<dbReference type="EMBL" id="QZKI01000142">
    <property type="protein sequence ID" value="RJP64285.1"/>
    <property type="molecule type" value="Genomic_DNA"/>
</dbReference>
<evidence type="ECO:0000256" key="3">
    <source>
        <dbReference type="ARBA" id="ARBA00022596"/>
    </source>
</evidence>
<name>A0A419ENJ4_9BACT</name>
<dbReference type="GO" id="GO:0016151">
    <property type="term" value="F:nickel cation binding"/>
    <property type="evidence" value="ECO:0007669"/>
    <property type="project" value="InterPro"/>
</dbReference>
<feature type="binding site" evidence="10">
    <location>
        <position position="55"/>
    </location>
    <ligand>
        <name>[4Fe-4S] cluster</name>
        <dbReference type="ChEBI" id="CHEBI:49883"/>
        <label>2</label>
    </ligand>
</feature>
<dbReference type="GO" id="GO:0004601">
    <property type="term" value="F:peroxidase activity"/>
    <property type="evidence" value="ECO:0007669"/>
    <property type="project" value="TreeGrafter"/>
</dbReference>
<feature type="binding site" evidence="10">
    <location>
        <position position="52"/>
    </location>
    <ligand>
        <name>[4Fe-4S] cluster</name>
        <dbReference type="ChEBI" id="CHEBI:49883"/>
        <label>2</label>
    </ligand>
</feature>